<proteinExistence type="inferred from homology"/>
<evidence type="ECO:0000256" key="10">
    <source>
        <dbReference type="RuleBase" id="RU362123"/>
    </source>
</evidence>
<dbReference type="AlphaFoldDB" id="A0A2I0CPJ9"/>
<evidence type="ECO:0000256" key="1">
    <source>
        <dbReference type="ARBA" id="ARBA00004383"/>
    </source>
</evidence>
<sequence length="257" mass="28181">MTMRVSSLARWGLALLLVLALHLGLLLWSLYWKPQAMPALLAPPAMLVELAPLPEVAPAPAPAQAAPPPEPEPQVEPEVVPEPQPRLVEAPKPKLALAPPKPKPKPRPPKAKPRPPEPKPVQPPSRQVSETVSSVPSQGEPAAVPSRSQQAAGGAPSRAQINWQTRLLSHLGRYKRYPEDARRRGIEGVNKLRFVVDAQGRVLDFELVGRSGNASLDRATLQMIRRAQPLPKPPQDMLKDGRLEIVAPFVFSLDRRR</sequence>
<dbReference type="EMBL" id="PIYS01000018">
    <property type="protein sequence ID" value="PKF71072.1"/>
    <property type="molecule type" value="Genomic_DNA"/>
</dbReference>
<feature type="domain" description="TonB C-terminal" evidence="12">
    <location>
        <begin position="162"/>
        <end position="257"/>
    </location>
</feature>
<evidence type="ECO:0000259" key="12">
    <source>
        <dbReference type="PROSITE" id="PS52015"/>
    </source>
</evidence>
<evidence type="ECO:0000256" key="5">
    <source>
        <dbReference type="ARBA" id="ARBA00022519"/>
    </source>
</evidence>
<keyword evidence="5 10" id="KW-0997">Cell inner membrane</keyword>
<dbReference type="InterPro" id="IPR037682">
    <property type="entry name" value="TonB_C"/>
</dbReference>
<dbReference type="GO" id="GO:0098797">
    <property type="term" value="C:plasma membrane protein complex"/>
    <property type="evidence" value="ECO:0007669"/>
    <property type="project" value="TreeGrafter"/>
</dbReference>
<evidence type="ECO:0000256" key="7">
    <source>
        <dbReference type="ARBA" id="ARBA00022927"/>
    </source>
</evidence>
<dbReference type="SUPFAM" id="SSF74653">
    <property type="entry name" value="TolA/TonB C-terminal domain"/>
    <property type="match status" value="1"/>
</dbReference>
<comment type="subcellular location">
    <subcellularLocation>
        <location evidence="1 10">Cell inner membrane</location>
        <topology evidence="1 10">Single-pass membrane protein</topology>
        <orientation evidence="1 10">Periplasmic side</orientation>
    </subcellularLocation>
</comment>
<feature type="compositionally biased region" description="Pro residues" evidence="11">
    <location>
        <begin position="58"/>
        <end position="84"/>
    </location>
</feature>
<evidence type="ECO:0000256" key="2">
    <source>
        <dbReference type="ARBA" id="ARBA00006555"/>
    </source>
</evidence>
<keyword evidence="6" id="KW-0812">Transmembrane</keyword>
<accession>A0A2I0CPJ9</accession>
<dbReference type="PRINTS" id="PR01374">
    <property type="entry name" value="TONBPROTEIN"/>
</dbReference>
<keyword evidence="10" id="KW-0735">Signal-anchor</keyword>
<keyword evidence="3 10" id="KW-0813">Transport</keyword>
<feature type="compositionally biased region" description="Polar residues" evidence="11">
    <location>
        <begin position="124"/>
        <end position="137"/>
    </location>
</feature>
<dbReference type="Gene3D" id="3.30.1150.10">
    <property type="match status" value="1"/>
</dbReference>
<dbReference type="PANTHER" id="PTHR33446:SF2">
    <property type="entry name" value="PROTEIN TONB"/>
    <property type="match status" value="1"/>
</dbReference>
<comment type="caution">
    <text evidence="13">The sequence shown here is derived from an EMBL/GenBank/DDBJ whole genome shotgun (WGS) entry which is preliminary data.</text>
</comment>
<evidence type="ECO:0000313" key="13">
    <source>
        <dbReference type="EMBL" id="PKF71072.1"/>
    </source>
</evidence>
<feature type="compositionally biased region" description="Basic residues" evidence="11">
    <location>
        <begin position="102"/>
        <end position="113"/>
    </location>
</feature>
<dbReference type="RefSeq" id="WP_101193754.1">
    <property type="nucleotide sequence ID" value="NZ_JAYRQC010000072.1"/>
</dbReference>
<dbReference type="GO" id="GO:0015031">
    <property type="term" value="P:protein transport"/>
    <property type="evidence" value="ECO:0007669"/>
    <property type="project" value="UniProtKB-UniRule"/>
</dbReference>
<dbReference type="InterPro" id="IPR003538">
    <property type="entry name" value="TonB"/>
</dbReference>
<dbReference type="InterPro" id="IPR006260">
    <property type="entry name" value="TonB/TolA_C"/>
</dbReference>
<dbReference type="Pfam" id="PF03544">
    <property type="entry name" value="TonB_C"/>
    <property type="match status" value="1"/>
</dbReference>
<dbReference type="GO" id="GO:0055085">
    <property type="term" value="P:transmembrane transport"/>
    <property type="evidence" value="ECO:0007669"/>
    <property type="project" value="InterPro"/>
</dbReference>
<keyword evidence="7 10" id="KW-0653">Protein transport</keyword>
<protein>
    <recommendedName>
        <fullName evidence="10">Protein TonB</fullName>
    </recommendedName>
</protein>
<name>A0A2I0CPJ9_9PSED</name>
<dbReference type="PROSITE" id="PS52015">
    <property type="entry name" value="TONB_CTD"/>
    <property type="match status" value="1"/>
</dbReference>
<evidence type="ECO:0000256" key="8">
    <source>
        <dbReference type="ARBA" id="ARBA00022989"/>
    </source>
</evidence>
<dbReference type="GO" id="GO:0030288">
    <property type="term" value="C:outer membrane-bounded periplasmic space"/>
    <property type="evidence" value="ECO:0007669"/>
    <property type="project" value="InterPro"/>
</dbReference>
<keyword evidence="8" id="KW-1133">Transmembrane helix</keyword>
<evidence type="ECO:0000256" key="6">
    <source>
        <dbReference type="ARBA" id="ARBA00022692"/>
    </source>
</evidence>
<comment type="similarity">
    <text evidence="2 10">Belongs to the TonB family.</text>
</comment>
<keyword evidence="4 10" id="KW-1003">Cell membrane</keyword>
<dbReference type="InterPro" id="IPR051045">
    <property type="entry name" value="TonB-dependent_transducer"/>
</dbReference>
<evidence type="ECO:0000313" key="14">
    <source>
        <dbReference type="Proteomes" id="UP000242861"/>
    </source>
</evidence>
<dbReference type="GO" id="GO:0015891">
    <property type="term" value="P:siderophore transport"/>
    <property type="evidence" value="ECO:0007669"/>
    <property type="project" value="InterPro"/>
</dbReference>
<evidence type="ECO:0000256" key="11">
    <source>
        <dbReference type="SAM" id="MobiDB-lite"/>
    </source>
</evidence>
<reference evidence="14" key="1">
    <citation type="submission" date="2017-12" db="EMBL/GenBank/DDBJ databases">
        <authorList>
            <person name="Yu X.-Y."/>
        </authorList>
    </citation>
    <scope>NUCLEOTIDE SEQUENCE [LARGE SCALE GENOMIC DNA]</scope>
    <source>
        <strain evidence="14">ZYSR67-Z</strain>
    </source>
</reference>
<dbReference type="PANTHER" id="PTHR33446">
    <property type="entry name" value="PROTEIN TONB-RELATED"/>
    <property type="match status" value="1"/>
</dbReference>
<comment type="function">
    <text evidence="10">Interacts with outer membrane receptor proteins that carry out high-affinity binding and energy dependent uptake into the periplasmic space of specific substrates. It could act to transduce energy from the cytoplasmic membrane to specific energy-requiring processes in the outer membrane, resulting in the release into the periplasm of ligands bound by these outer membrane proteins.</text>
</comment>
<evidence type="ECO:0000256" key="9">
    <source>
        <dbReference type="ARBA" id="ARBA00023136"/>
    </source>
</evidence>
<feature type="region of interest" description="Disordered" evidence="11">
    <location>
        <begin position="58"/>
        <end position="159"/>
    </location>
</feature>
<dbReference type="Proteomes" id="UP000242861">
    <property type="component" value="Unassembled WGS sequence"/>
</dbReference>
<dbReference type="NCBIfam" id="TIGR01352">
    <property type="entry name" value="tonB_Cterm"/>
    <property type="match status" value="1"/>
</dbReference>
<evidence type="ECO:0000256" key="3">
    <source>
        <dbReference type="ARBA" id="ARBA00022448"/>
    </source>
</evidence>
<dbReference type="GO" id="GO:0031992">
    <property type="term" value="F:energy transducer activity"/>
    <property type="evidence" value="ECO:0007669"/>
    <property type="project" value="InterPro"/>
</dbReference>
<organism evidence="13 14">
    <name type="scientific">Pseudomonas fluvialis</name>
    <dbReference type="NCBI Taxonomy" id="1793966"/>
    <lineage>
        <taxon>Bacteria</taxon>
        <taxon>Pseudomonadati</taxon>
        <taxon>Pseudomonadota</taxon>
        <taxon>Gammaproteobacteria</taxon>
        <taxon>Pseudomonadales</taxon>
        <taxon>Pseudomonadaceae</taxon>
        <taxon>Pseudomonas</taxon>
    </lineage>
</organism>
<keyword evidence="9" id="KW-0472">Membrane</keyword>
<gene>
    <name evidence="13" type="ORF">CW360_11225</name>
</gene>
<evidence type="ECO:0000256" key="4">
    <source>
        <dbReference type="ARBA" id="ARBA00022475"/>
    </source>
</evidence>